<name>A0A178MJ67_9PROT</name>
<keyword evidence="2" id="KW-1185">Reference proteome</keyword>
<gene>
    <name evidence="1" type="ORF">A6A05_14715</name>
</gene>
<proteinExistence type="predicted"/>
<evidence type="ECO:0000313" key="2">
    <source>
        <dbReference type="Proteomes" id="UP000078543"/>
    </source>
</evidence>
<dbReference type="EMBL" id="LWQU01000157">
    <property type="protein sequence ID" value="OAN48716.1"/>
    <property type="molecule type" value="Genomic_DNA"/>
</dbReference>
<protein>
    <submittedName>
        <fullName evidence="1">Uncharacterized protein</fullName>
    </submittedName>
</protein>
<comment type="caution">
    <text evidence="1">The sequence shown here is derived from an EMBL/GenBank/DDBJ whole genome shotgun (WGS) entry which is preliminary data.</text>
</comment>
<sequence>MENESPSPLEAAIVGYFRAPDPLHLIALFAAEPVTSRWRAQTVLTLPVFLSHLMDQAPEAADQLIDAVKGGDPVKVEVVAQAINYSHHPRRHLLMERLAGEAAAGSMDLAGADFTLLAPTHPVHVDMLWAAFFATGQTGYVERIAGLLAGWMLQPELQALLAVAGRDPSVQERALAGILADSALWSLTVNGRDVPEVRQVLEGIAARQDGLTGAMAARILAGISQAGIS</sequence>
<dbReference type="Proteomes" id="UP000078543">
    <property type="component" value="Unassembled WGS sequence"/>
</dbReference>
<dbReference type="RefSeq" id="WP_068502586.1">
    <property type="nucleotide sequence ID" value="NZ_LWQU01000157.1"/>
</dbReference>
<accession>A0A178MJ67</accession>
<organism evidence="1 2">
    <name type="scientific">Magnetospirillum moscoviense</name>
    <dbReference type="NCBI Taxonomy" id="1437059"/>
    <lineage>
        <taxon>Bacteria</taxon>
        <taxon>Pseudomonadati</taxon>
        <taxon>Pseudomonadota</taxon>
        <taxon>Alphaproteobacteria</taxon>
        <taxon>Rhodospirillales</taxon>
        <taxon>Rhodospirillaceae</taxon>
        <taxon>Magnetospirillum</taxon>
    </lineage>
</organism>
<dbReference type="OrthoDB" id="8435365at2"/>
<reference evidence="1 2" key="1">
    <citation type="submission" date="2016-04" db="EMBL/GenBank/DDBJ databases">
        <title>Draft genome sequence of freshwater magnetotactic bacteria Magnetospirillum marisnigri SP-1 and Magnetospirillum moscoviense BB-1.</title>
        <authorList>
            <person name="Koziaeva V."/>
            <person name="Dziuba M.V."/>
            <person name="Ivanov T.M."/>
            <person name="Kuznetsov B."/>
            <person name="Grouzdev D.S."/>
        </authorList>
    </citation>
    <scope>NUCLEOTIDE SEQUENCE [LARGE SCALE GENOMIC DNA]</scope>
    <source>
        <strain evidence="1 2">BB-1</strain>
    </source>
</reference>
<dbReference type="AlphaFoldDB" id="A0A178MJ67"/>
<evidence type="ECO:0000313" key="1">
    <source>
        <dbReference type="EMBL" id="OAN48716.1"/>
    </source>
</evidence>